<organism evidence="1 2">
    <name type="scientific">Trichogramma brassicae</name>
    <dbReference type="NCBI Taxonomy" id="86971"/>
    <lineage>
        <taxon>Eukaryota</taxon>
        <taxon>Metazoa</taxon>
        <taxon>Ecdysozoa</taxon>
        <taxon>Arthropoda</taxon>
        <taxon>Hexapoda</taxon>
        <taxon>Insecta</taxon>
        <taxon>Pterygota</taxon>
        <taxon>Neoptera</taxon>
        <taxon>Endopterygota</taxon>
        <taxon>Hymenoptera</taxon>
        <taxon>Apocrita</taxon>
        <taxon>Proctotrupomorpha</taxon>
        <taxon>Chalcidoidea</taxon>
        <taxon>Trichogrammatidae</taxon>
        <taxon>Trichogramma</taxon>
    </lineage>
</organism>
<proteinExistence type="predicted"/>
<accession>A0A6H5J1S6</accession>
<sequence>MTTTRISRHVVKITRNDDDDNYDEDYASPDTTEKKAMLGMTNVAFHTLEISRDLPRGGFCEIIAPRDCYCEPSVYNIARVHSLGPARRCRLCAKNAYIILRVG</sequence>
<name>A0A6H5J1S6_9HYME</name>
<keyword evidence="2" id="KW-1185">Reference proteome</keyword>
<reference evidence="1 2" key="1">
    <citation type="submission" date="2020-02" db="EMBL/GenBank/DDBJ databases">
        <authorList>
            <person name="Ferguson B K."/>
        </authorList>
    </citation>
    <scope>NUCLEOTIDE SEQUENCE [LARGE SCALE GENOMIC DNA]</scope>
</reference>
<dbReference type="EMBL" id="CADCXV010001109">
    <property type="protein sequence ID" value="CAB0041357.1"/>
    <property type="molecule type" value="Genomic_DNA"/>
</dbReference>
<dbReference type="Proteomes" id="UP000479190">
    <property type="component" value="Unassembled WGS sequence"/>
</dbReference>
<gene>
    <name evidence="1" type="ORF">TBRA_LOCUS13029</name>
</gene>
<feature type="non-terminal residue" evidence="1">
    <location>
        <position position="103"/>
    </location>
</feature>
<protein>
    <submittedName>
        <fullName evidence="1">Uncharacterized protein</fullName>
    </submittedName>
</protein>
<evidence type="ECO:0000313" key="2">
    <source>
        <dbReference type="Proteomes" id="UP000479190"/>
    </source>
</evidence>
<dbReference type="AlphaFoldDB" id="A0A6H5J1S6"/>
<evidence type="ECO:0000313" key="1">
    <source>
        <dbReference type="EMBL" id="CAB0041357.1"/>
    </source>
</evidence>